<proteinExistence type="predicted"/>
<evidence type="ECO:0000313" key="1">
    <source>
        <dbReference type="EMBL" id="OWZ09672.1"/>
    </source>
</evidence>
<dbReference type="AlphaFoldDB" id="A0A225VWH3"/>
<keyword evidence="2" id="KW-1185">Reference proteome</keyword>
<protein>
    <submittedName>
        <fullName evidence="1">Uncharacterized protein</fullName>
    </submittedName>
</protein>
<sequence>MGCGRSAHLRKHPGVRDPTLGRKCEDKTSVEPMGCFNKGEAVCLIIYEYGMVITKAQDLDKFHAASERSVPDIAAELQDIWSETFQADAVVWRMWANHFMRGLDRSTWDPVSEPNCEPADLPAERHLAGLSRSSDLVLQAVNAAIEYNKRLKASRKLHGERFESQERLLLNCKRTIDTMLAGTRLPSLGDVMNTLPMLTNLEDN</sequence>
<accession>A0A225VWH3</accession>
<comment type="caution">
    <text evidence="1">The sequence shown here is derived from an EMBL/GenBank/DDBJ whole genome shotgun (WGS) entry which is preliminary data.</text>
</comment>
<reference evidence="2" key="1">
    <citation type="submission" date="2017-03" db="EMBL/GenBank/DDBJ databases">
        <title>Phytopthora megakarya and P. palmivora, two closely related causual agents of cacao black pod achieved similar genome size and gene model numbers by different mechanisms.</title>
        <authorList>
            <person name="Ali S."/>
            <person name="Shao J."/>
            <person name="Larry D.J."/>
            <person name="Kronmiller B."/>
            <person name="Shen D."/>
            <person name="Strem M.D."/>
            <person name="Melnick R.L."/>
            <person name="Guiltinan M.J."/>
            <person name="Tyler B.M."/>
            <person name="Meinhardt L.W."/>
            <person name="Bailey B.A."/>
        </authorList>
    </citation>
    <scope>NUCLEOTIDE SEQUENCE [LARGE SCALE GENOMIC DNA]</scope>
    <source>
        <strain evidence="2">zdho120</strain>
    </source>
</reference>
<dbReference type="OrthoDB" id="94942at2759"/>
<dbReference type="Proteomes" id="UP000198211">
    <property type="component" value="Unassembled WGS sequence"/>
</dbReference>
<evidence type="ECO:0000313" key="2">
    <source>
        <dbReference type="Proteomes" id="UP000198211"/>
    </source>
</evidence>
<organism evidence="1 2">
    <name type="scientific">Phytophthora megakarya</name>
    <dbReference type="NCBI Taxonomy" id="4795"/>
    <lineage>
        <taxon>Eukaryota</taxon>
        <taxon>Sar</taxon>
        <taxon>Stramenopiles</taxon>
        <taxon>Oomycota</taxon>
        <taxon>Peronosporomycetes</taxon>
        <taxon>Peronosporales</taxon>
        <taxon>Peronosporaceae</taxon>
        <taxon>Phytophthora</taxon>
    </lineage>
</organism>
<gene>
    <name evidence="1" type="ORF">PHMEG_00017584</name>
</gene>
<name>A0A225VWH3_9STRA</name>
<dbReference type="EMBL" id="NBNE01002698">
    <property type="protein sequence ID" value="OWZ09672.1"/>
    <property type="molecule type" value="Genomic_DNA"/>
</dbReference>